<dbReference type="PRINTS" id="PR00113">
    <property type="entry name" value="ALKPHPHTASE"/>
</dbReference>
<accession>A0A8J7JZR1</accession>
<feature type="binding site" evidence="3">
    <location>
        <position position="453"/>
    </location>
    <ligand>
        <name>Mg(2+)</name>
        <dbReference type="ChEBI" id="CHEBI:18420"/>
    </ligand>
</feature>
<keyword evidence="3" id="KW-0460">Magnesium</keyword>
<keyword evidence="3" id="KW-0862">Zinc</keyword>
<protein>
    <submittedName>
        <fullName evidence="5">Alkaline phosphatase</fullName>
    </submittedName>
</protein>
<evidence type="ECO:0000313" key="5">
    <source>
        <dbReference type="EMBL" id="MBE9212791.1"/>
    </source>
</evidence>
<keyword evidence="6" id="KW-1185">Reference proteome</keyword>
<feature type="binding site" evidence="3">
    <location>
        <position position="752"/>
    </location>
    <ligand>
        <name>Zn(2+)</name>
        <dbReference type="ChEBI" id="CHEBI:29105"/>
        <label>2</label>
    </ligand>
</feature>
<dbReference type="RefSeq" id="WP_193919040.1">
    <property type="nucleotide sequence ID" value="NZ_JADEWL010000019.1"/>
</dbReference>
<keyword evidence="1" id="KW-0597">Phosphoprotein</keyword>
<dbReference type="InterPro" id="IPR011049">
    <property type="entry name" value="Serralysin-like_metalloprot_C"/>
</dbReference>
<dbReference type="Gene3D" id="3.40.720.10">
    <property type="entry name" value="Alkaline Phosphatase, subunit A"/>
    <property type="match status" value="2"/>
</dbReference>
<dbReference type="SMART" id="SM00098">
    <property type="entry name" value="alkPPc"/>
    <property type="match status" value="1"/>
</dbReference>
<dbReference type="PANTHER" id="PTHR11596:SF5">
    <property type="entry name" value="ALKALINE PHOSPHATASE"/>
    <property type="match status" value="1"/>
</dbReference>
<evidence type="ECO:0000313" key="6">
    <source>
        <dbReference type="Proteomes" id="UP000620559"/>
    </source>
</evidence>
<dbReference type="GO" id="GO:0004035">
    <property type="term" value="F:alkaline phosphatase activity"/>
    <property type="evidence" value="ECO:0007669"/>
    <property type="project" value="TreeGrafter"/>
</dbReference>
<comment type="cofactor">
    <cofactor evidence="3">
        <name>Mg(2+)</name>
        <dbReference type="ChEBI" id="CHEBI:18420"/>
    </cofactor>
    <text evidence="3">Binds 1 Mg(2+) ion.</text>
</comment>
<comment type="similarity">
    <text evidence="4">Belongs to the alkaline phosphatase family.</text>
</comment>
<dbReference type="Proteomes" id="UP000620559">
    <property type="component" value="Unassembled WGS sequence"/>
</dbReference>
<evidence type="ECO:0000256" key="1">
    <source>
        <dbReference type="ARBA" id="ARBA00022553"/>
    </source>
</evidence>
<name>A0A8J7JZR1_9CYAN</name>
<evidence type="ECO:0000256" key="4">
    <source>
        <dbReference type="RuleBase" id="RU003946"/>
    </source>
</evidence>
<feature type="binding site" evidence="3">
    <location>
        <position position="704"/>
    </location>
    <ligand>
        <name>Mg(2+)</name>
        <dbReference type="ChEBI" id="CHEBI:18420"/>
    </ligand>
</feature>
<dbReference type="Gene3D" id="2.150.10.10">
    <property type="entry name" value="Serralysin-like metalloprotease, C-terminal"/>
    <property type="match status" value="1"/>
</dbReference>
<dbReference type="Pfam" id="PF00245">
    <property type="entry name" value="Alk_phosphatase"/>
    <property type="match status" value="2"/>
</dbReference>
<evidence type="ECO:0000256" key="3">
    <source>
        <dbReference type="PIRSR" id="PIRSR601952-2"/>
    </source>
</evidence>
<dbReference type="EMBL" id="JADEWL010000019">
    <property type="protein sequence ID" value="MBE9212791.1"/>
    <property type="molecule type" value="Genomic_DNA"/>
</dbReference>
<dbReference type="SUPFAM" id="SSF53649">
    <property type="entry name" value="Alkaline phosphatase-like"/>
    <property type="match status" value="2"/>
</dbReference>
<sequence length="1076" mass="113084">MANNNVIFIHPDGTSPSHFGAGRFIQEGPDGRLNWDEMTNAGVYLGHIKDQVVSTSNAGAVVHSHGTKPYAGSYGLDENGNPVESLSYLAGRVNEPGLTIMEEAINAGKATAVINSGFIAEPGTGVFLAAAESRSDVAEITKQIVESGVDIIMGGGEIHYLPEGTVGRFGEEGIRTDGRNLIEEAQENGYTVVYTREELENLSDDADKVLGIFAAEDTYNDTTEEANIEAGLDSYGQPGNENPPTVGEMLAASLPILNRDEDGFFVVLEEEGTDNFPNNNNSRGFIEALLRADQAIGVAQDFIDNTDPNTLLVTAADSDAGGLEVIDTDSDEVGTIPVQPTLADRSDAIEAPLDGRNGRTTEPFISAPNEDGEQFPFGIGYAGTPDFEGSIVAKTYGLNAEQLPPTVDNTGIYEIMYETLFDTELPSYVDAPEADPAPQATQPTGNVIFIHPDGTSPAHYAAGRFIEKGPDGRLNWDMMSDAGVYLGHIDDQIVSTSNAGAVVHAFGTKPYAGSYGLDEAGNPIVSLSGKPGTTIMEEAIEAGKAVAVINSGFIAEPGTGVFLSDAENRGDVAEITEEIVTSGAEVILGGGEIHYLPQGTVGRFGEEGIREDGRNLIEEAQELGYTVVYTREELENLGEDTEKVLGIFAAEDTYNDTTEEANIEAGLDNYGQPGNENPPTVGEMLAAALPIVSKDEDGFFVVLEEEATDNFGNNNNSRGVIEAVLRADEAIGVAMDYIENQDPNTLLLTAADSDAGGLQVIDQDGETVGTVPVNPTLPSGEDAVEVPLDGQNGRNTEPFVSAPATNPAADGETYTFGVGYVGTPDFAGSIVSKAHGLNADQLPPTADNTDMYRLMYQTLFGVEPEEVAEQESNLVSGTSEDDTLIPGISENFNGLNNTVFTGAGNDEIDLAFGGNNNRVNAGSGDDVIYVGNQNRVFGGAGNDEFEATDSIGENRMSGGEGNDIFYLGMNDRALGGAGDDKFFVQSGGDNILSGGMGADQFWIVSAELPEAANTIIDFEIGTDVIGILGSASLGIDASTLELNVVDGNTEIGFAGNTLAMLNGVTGLDVNTSVVFA</sequence>
<dbReference type="GO" id="GO:0046872">
    <property type="term" value="F:metal ion binding"/>
    <property type="evidence" value="ECO:0007669"/>
    <property type="project" value="UniProtKB-KW"/>
</dbReference>
<dbReference type="InterPro" id="IPR001952">
    <property type="entry name" value="Alkaline_phosphatase"/>
</dbReference>
<dbReference type="PRINTS" id="PR00313">
    <property type="entry name" value="CABNDNGRPT"/>
</dbReference>
<comment type="cofactor">
    <cofactor evidence="3">
        <name>Zn(2+)</name>
        <dbReference type="ChEBI" id="CHEBI:29105"/>
    </cofactor>
    <text evidence="3">Binds 2 Zn(2+) ions.</text>
</comment>
<organism evidence="5 6">
    <name type="scientific">Plectonema cf. radiosum LEGE 06105</name>
    <dbReference type="NCBI Taxonomy" id="945769"/>
    <lineage>
        <taxon>Bacteria</taxon>
        <taxon>Bacillati</taxon>
        <taxon>Cyanobacteriota</taxon>
        <taxon>Cyanophyceae</taxon>
        <taxon>Oscillatoriophycideae</taxon>
        <taxon>Oscillatoriales</taxon>
        <taxon>Microcoleaceae</taxon>
        <taxon>Plectonema</taxon>
    </lineage>
</organism>
<keyword evidence="3" id="KW-0479">Metal-binding</keyword>
<comment type="caution">
    <text evidence="5">The sequence shown here is derived from an EMBL/GenBank/DDBJ whole genome shotgun (WGS) entry which is preliminary data.</text>
</comment>
<feature type="active site" description="Phosphoserine intermediate" evidence="2">
    <location>
        <position position="497"/>
    </location>
</feature>
<proteinExistence type="inferred from homology"/>
<feature type="binding site" evidence="3">
    <location>
        <position position="709"/>
    </location>
    <ligand>
        <name>Zn(2+)</name>
        <dbReference type="ChEBI" id="CHEBI:29105"/>
        <label>2</label>
    </ligand>
</feature>
<dbReference type="PANTHER" id="PTHR11596">
    <property type="entry name" value="ALKALINE PHOSPHATASE"/>
    <property type="match status" value="1"/>
</dbReference>
<dbReference type="InterPro" id="IPR017850">
    <property type="entry name" value="Alkaline_phosphatase_core_sf"/>
</dbReference>
<dbReference type="AlphaFoldDB" id="A0A8J7JZR1"/>
<dbReference type="SUPFAM" id="SSF51120">
    <property type="entry name" value="beta-Roll"/>
    <property type="match status" value="1"/>
</dbReference>
<feature type="binding site" evidence="3">
    <location>
        <position position="453"/>
    </location>
    <ligand>
        <name>Zn(2+)</name>
        <dbReference type="ChEBI" id="CHEBI:29105"/>
        <label>2</label>
    </ligand>
</feature>
<evidence type="ECO:0000256" key="2">
    <source>
        <dbReference type="PIRSR" id="PIRSR601952-1"/>
    </source>
</evidence>
<gene>
    <name evidence="5" type="ORF">IQ247_08805</name>
</gene>
<reference evidence="5" key="1">
    <citation type="submission" date="2020-10" db="EMBL/GenBank/DDBJ databases">
        <authorList>
            <person name="Castelo-Branco R."/>
            <person name="Eusebio N."/>
            <person name="Adriana R."/>
            <person name="Vieira A."/>
            <person name="Brugerolle De Fraissinette N."/>
            <person name="Rezende De Castro R."/>
            <person name="Schneider M.P."/>
            <person name="Vasconcelos V."/>
            <person name="Leao P.N."/>
        </authorList>
    </citation>
    <scope>NUCLEOTIDE SEQUENCE</scope>
    <source>
        <strain evidence="5">LEGE 06105</strain>
    </source>
</reference>